<dbReference type="RefSeq" id="WP_107959488.1">
    <property type="nucleotide sequence ID" value="NZ_QAOG01000007.1"/>
</dbReference>
<evidence type="ECO:0000256" key="1">
    <source>
        <dbReference type="SAM" id="MobiDB-lite"/>
    </source>
</evidence>
<gene>
    <name evidence="2" type="ORF">C8J26_3581</name>
</gene>
<dbReference type="EMBL" id="QAOG01000007">
    <property type="protein sequence ID" value="PTQ58711.1"/>
    <property type="molecule type" value="Genomic_DNA"/>
</dbReference>
<keyword evidence="3" id="KW-1185">Reference proteome</keyword>
<evidence type="ECO:0000313" key="3">
    <source>
        <dbReference type="Proteomes" id="UP000244189"/>
    </source>
</evidence>
<dbReference type="Proteomes" id="UP000244189">
    <property type="component" value="Unassembled WGS sequence"/>
</dbReference>
<accession>A0A2T5GHB0</accession>
<organism evidence="2 3">
    <name type="scientific">Sphingomonas aurantiaca</name>
    <dbReference type="NCBI Taxonomy" id="185949"/>
    <lineage>
        <taxon>Bacteria</taxon>
        <taxon>Pseudomonadati</taxon>
        <taxon>Pseudomonadota</taxon>
        <taxon>Alphaproteobacteria</taxon>
        <taxon>Sphingomonadales</taxon>
        <taxon>Sphingomonadaceae</taxon>
        <taxon>Sphingomonas</taxon>
    </lineage>
</organism>
<protein>
    <submittedName>
        <fullName evidence="2">Uncharacterized protein</fullName>
    </submittedName>
</protein>
<comment type="caution">
    <text evidence="2">The sequence shown here is derived from an EMBL/GenBank/DDBJ whole genome shotgun (WGS) entry which is preliminary data.</text>
</comment>
<feature type="region of interest" description="Disordered" evidence="1">
    <location>
        <begin position="264"/>
        <end position="292"/>
    </location>
</feature>
<reference evidence="2 3" key="1">
    <citation type="submission" date="2018-04" db="EMBL/GenBank/DDBJ databases">
        <title>Genomic Encyclopedia of Type Strains, Phase III (KMG-III): the genomes of soil and plant-associated and newly described type strains.</title>
        <authorList>
            <person name="Whitman W."/>
        </authorList>
    </citation>
    <scope>NUCLEOTIDE SEQUENCE [LARGE SCALE GENOMIC DNA]</scope>
    <source>
        <strain evidence="2 3">MA101b</strain>
    </source>
</reference>
<dbReference type="AlphaFoldDB" id="A0A2T5GHB0"/>
<sequence length="292" mass="31136">MSTDQVSVALAGVLDALTLVQEQLDALTESGQRIEATHREIVHRLDTIDAGQAAVTDLTPILEMILRRSIDDREIMKTQLGTIATAIGFAHAAANGNRAPLPVAVASDPLLERFILTQPADLASEERALTDWRNAASSITTVELISLLNHQQQPSPTDTSESRVLRYRLAAITRAEIKGRGGEPPGPPSTAVAVDRTASACMIRSHQLAELWRAGESAALYGEPELAGAVDIFDDAERRLGSAAGVDFPPELVSLHSDLATRIEAGDRPSIGDSGPVYSNERAAAVEPGKDR</sequence>
<proteinExistence type="predicted"/>
<name>A0A2T5GHB0_9SPHN</name>
<evidence type="ECO:0000313" key="2">
    <source>
        <dbReference type="EMBL" id="PTQ58711.1"/>
    </source>
</evidence>